<name>A0A4R3XXK6_9PROT</name>
<keyword evidence="1" id="KW-0472">Membrane</keyword>
<keyword evidence="1" id="KW-1133">Transmembrane helix</keyword>
<evidence type="ECO:0000313" key="2">
    <source>
        <dbReference type="EMBL" id="TCV84066.1"/>
    </source>
</evidence>
<proteinExistence type="predicted"/>
<feature type="transmembrane region" description="Helical" evidence="1">
    <location>
        <begin position="47"/>
        <end position="65"/>
    </location>
</feature>
<evidence type="ECO:0000313" key="3">
    <source>
        <dbReference type="Proteomes" id="UP000295367"/>
    </source>
</evidence>
<keyword evidence="3" id="KW-1185">Reference proteome</keyword>
<dbReference type="Proteomes" id="UP000295367">
    <property type="component" value="Unassembled WGS sequence"/>
</dbReference>
<organism evidence="2 3">
    <name type="scientific">Sulfurirhabdus autotrophica</name>
    <dbReference type="NCBI Taxonomy" id="1706046"/>
    <lineage>
        <taxon>Bacteria</taxon>
        <taxon>Pseudomonadati</taxon>
        <taxon>Pseudomonadota</taxon>
        <taxon>Betaproteobacteria</taxon>
        <taxon>Nitrosomonadales</taxon>
        <taxon>Sulfuricellaceae</taxon>
        <taxon>Sulfurirhabdus</taxon>
    </lineage>
</organism>
<feature type="transmembrane region" description="Helical" evidence="1">
    <location>
        <begin position="14"/>
        <end position="35"/>
    </location>
</feature>
<dbReference type="RefSeq" id="WP_124945049.1">
    <property type="nucleotide sequence ID" value="NZ_BHVT01000008.1"/>
</dbReference>
<protein>
    <submittedName>
        <fullName evidence="2">Uncharacterized protein</fullName>
    </submittedName>
</protein>
<sequence>MLEPTLSIPYFPQIYSRLITASLVFFLLLFGGFLFTISNETRWNSFFILWFSFIGLIAFLTLFTWRTRVFSKTTNIIKTYYLLGFIPLWSENFQISEFTHIKRRVTCARGYDTEGMYHPEIYLAGKGQREIKLQEFVDCNDNHHTLSEEWAKKISTATRLPVIDFIESWNTNQA</sequence>
<dbReference type="EMBL" id="SMCO01000013">
    <property type="protein sequence ID" value="TCV84066.1"/>
    <property type="molecule type" value="Genomic_DNA"/>
</dbReference>
<reference evidence="2 3" key="1">
    <citation type="submission" date="2019-03" db="EMBL/GenBank/DDBJ databases">
        <title>Genomic Encyclopedia of Type Strains, Phase IV (KMG-IV): sequencing the most valuable type-strain genomes for metagenomic binning, comparative biology and taxonomic classification.</title>
        <authorList>
            <person name="Goeker M."/>
        </authorList>
    </citation>
    <scope>NUCLEOTIDE SEQUENCE [LARGE SCALE GENOMIC DNA]</scope>
    <source>
        <strain evidence="2 3">DSM 100309</strain>
    </source>
</reference>
<evidence type="ECO:0000256" key="1">
    <source>
        <dbReference type="SAM" id="Phobius"/>
    </source>
</evidence>
<comment type="caution">
    <text evidence="2">The sequence shown here is derived from an EMBL/GenBank/DDBJ whole genome shotgun (WGS) entry which is preliminary data.</text>
</comment>
<gene>
    <name evidence="2" type="ORF">EDC63_1131</name>
</gene>
<keyword evidence="1" id="KW-0812">Transmembrane</keyword>
<accession>A0A4R3XXK6</accession>
<dbReference type="AlphaFoldDB" id="A0A4R3XXK6"/>